<protein>
    <submittedName>
        <fullName evidence="2">DNA binding domain-containing protein, excisionase family</fullName>
    </submittedName>
</protein>
<dbReference type="InterPro" id="IPR041657">
    <property type="entry name" value="HTH_17"/>
</dbReference>
<reference evidence="2 3" key="1">
    <citation type="submission" date="2016-12" db="EMBL/GenBank/DDBJ databases">
        <authorList>
            <person name="Song W.-J."/>
            <person name="Kurnit D.M."/>
        </authorList>
    </citation>
    <scope>NUCLEOTIDE SEQUENCE [LARGE SCALE GENOMIC DNA]</scope>
    <source>
        <strain evidence="2 3">DSM 18488</strain>
    </source>
</reference>
<dbReference type="STRING" id="1121416.SAMN02745220_04811"/>
<gene>
    <name evidence="2" type="ORF">SAMN02745220_04811</name>
</gene>
<sequence>MRSDYLEVSAVATRLNVSAHTVYRLIQRNKLESVNVGNKKAIRVLRSSLERFEENRKSQSLISVIY</sequence>
<dbReference type="NCBIfam" id="TIGR01764">
    <property type="entry name" value="excise"/>
    <property type="match status" value="1"/>
</dbReference>
<organism evidence="2 3">
    <name type="scientific">Desulfopila aestuarii DSM 18488</name>
    <dbReference type="NCBI Taxonomy" id="1121416"/>
    <lineage>
        <taxon>Bacteria</taxon>
        <taxon>Pseudomonadati</taxon>
        <taxon>Thermodesulfobacteriota</taxon>
        <taxon>Desulfobulbia</taxon>
        <taxon>Desulfobulbales</taxon>
        <taxon>Desulfocapsaceae</taxon>
        <taxon>Desulfopila</taxon>
    </lineage>
</organism>
<dbReference type="Proteomes" id="UP000184603">
    <property type="component" value="Unassembled WGS sequence"/>
</dbReference>
<keyword evidence="3" id="KW-1185">Reference proteome</keyword>
<dbReference type="OrthoDB" id="9806039at2"/>
<evidence type="ECO:0000313" key="3">
    <source>
        <dbReference type="Proteomes" id="UP000184603"/>
    </source>
</evidence>
<evidence type="ECO:0000259" key="1">
    <source>
        <dbReference type="Pfam" id="PF12728"/>
    </source>
</evidence>
<dbReference type="GO" id="GO:0003677">
    <property type="term" value="F:DNA binding"/>
    <property type="evidence" value="ECO:0007669"/>
    <property type="project" value="InterPro"/>
</dbReference>
<accession>A0A1M7YJU2</accession>
<proteinExistence type="predicted"/>
<evidence type="ECO:0000313" key="2">
    <source>
        <dbReference type="EMBL" id="SHO52872.1"/>
    </source>
</evidence>
<dbReference type="Pfam" id="PF12728">
    <property type="entry name" value="HTH_17"/>
    <property type="match status" value="1"/>
</dbReference>
<dbReference type="RefSeq" id="WP_073616476.1">
    <property type="nucleotide sequence ID" value="NZ_FRFE01000042.1"/>
</dbReference>
<feature type="domain" description="Helix-turn-helix" evidence="1">
    <location>
        <begin position="5"/>
        <end position="56"/>
    </location>
</feature>
<name>A0A1M7YJU2_9BACT</name>
<dbReference type="InterPro" id="IPR010093">
    <property type="entry name" value="SinI_DNA-bd"/>
</dbReference>
<dbReference type="AlphaFoldDB" id="A0A1M7YJU2"/>
<dbReference type="EMBL" id="FRFE01000042">
    <property type="protein sequence ID" value="SHO52872.1"/>
    <property type="molecule type" value="Genomic_DNA"/>
</dbReference>